<dbReference type="AlphaFoldDB" id="M3BCS2"/>
<reference evidence="3 4" key="1">
    <citation type="journal article" date="2012" name="PLoS Pathog.">
        <title>Diverse lifestyles and strategies of plant pathogenesis encoded in the genomes of eighteen Dothideomycetes fungi.</title>
        <authorList>
            <person name="Ohm R.A."/>
            <person name="Feau N."/>
            <person name="Henrissat B."/>
            <person name="Schoch C.L."/>
            <person name="Horwitz B.A."/>
            <person name="Barry K.W."/>
            <person name="Condon B.J."/>
            <person name="Copeland A.C."/>
            <person name="Dhillon B."/>
            <person name="Glaser F."/>
            <person name="Hesse C.N."/>
            <person name="Kosti I."/>
            <person name="LaButti K."/>
            <person name="Lindquist E.A."/>
            <person name="Lucas S."/>
            <person name="Salamov A.A."/>
            <person name="Bradshaw R.E."/>
            <person name="Ciuffetti L."/>
            <person name="Hamelin R.C."/>
            <person name="Kema G.H.J."/>
            <person name="Lawrence C."/>
            <person name="Scott J.A."/>
            <person name="Spatafora J.W."/>
            <person name="Turgeon B.G."/>
            <person name="de Wit P.J.G.M."/>
            <person name="Zhong S."/>
            <person name="Goodwin S.B."/>
            <person name="Grigoriev I.V."/>
        </authorList>
    </citation>
    <scope>NUCLEOTIDE SEQUENCE [LARGE SCALE GENOMIC DNA]</scope>
    <source>
        <strain evidence="3 4">CIRAD86</strain>
    </source>
</reference>
<dbReference type="InterPro" id="IPR033121">
    <property type="entry name" value="PEPTIDASE_A1"/>
</dbReference>
<protein>
    <recommendedName>
        <fullName evidence="2">Peptidase A1 domain-containing protein</fullName>
    </recommendedName>
</protein>
<dbReference type="eggNOG" id="ENOG502RV5I">
    <property type="taxonomic scope" value="Eukaryota"/>
</dbReference>
<dbReference type="EMBL" id="KB446556">
    <property type="protein sequence ID" value="EME87077.1"/>
    <property type="molecule type" value="Genomic_DNA"/>
</dbReference>
<keyword evidence="1" id="KW-0812">Transmembrane</keyword>
<dbReference type="Pfam" id="PF00026">
    <property type="entry name" value="Asp"/>
    <property type="match status" value="1"/>
</dbReference>
<dbReference type="PROSITE" id="PS51767">
    <property type="entry name" value="PEPTIDASE_A1"/>
    <property type="match status" value="1"/>
</dbReference>
<dbReference type="RefSeq" id="XP_007924125.1">
    <property type="nucleotide sequence ID" value="XM_007925934.1"/>
</dbReference>
<keyword evidence="1" id="KW-1133">Transmembrane helix</keyword>
<evidence type="ECO:0000313" key="3">
    <source>
        <dbReference type="EMBL" id="EME87077.1"/>
    </source>
</evidence>
<evidence type="ECO:0000256" key="1">
    <source>
        <dbReference type="SAM" id="Phobius"/>
    </source>
</evidence>
<dbReference type="InterPro" id="IPR021109">
    <property type="entry name" value="Peptidase_aspartic_dom_sf"/>
</dbReference>
<dbReference type="Proteomes" id="UP000016932">
    <property type="component" value="Unassembled WGS sequence"/>
</dbReference>
<keyword evidence="1" id="KW-0472">Membrane</keyword>
<name>M3BCS2_PSEFD</name>
<sequence>MVGPIGTPPQLVNLLPATSVSAIWPTDFQGCIISSDPNVISDPVNCPELRGGLFSSASVTDSSFQAVSASNGDGYFSLPFSSSQQSQGYNGTAIVGTDTIVLTLKSGTPKLSGQTIASNLATLPYLGMFGLTGYASHVNSTSEADMTKAPLQALKDGGTISAYSYGYTAGRHYTPVPELLSLTFGGYDANRGAVTEDSAISATFNSDWQRDLVVIIKGITIDGAPVEGLDDGIPNVFIDSLIPEIWLPESTCQAFERAFNLVWNETFQYYLVNDSQHDQMLKDGKTVTFTLAGNRTAGAPTVDIEMPYGAFDQALQYPLANIEDGSTSYRYFPLKRASGSDQYTLGRTFLQEAYLTADYGNSKFFLSKAKPLDGAATDLRCIGCKKSGLSTGAIAGIAVAAAAVVLMIAAFFFWRWKKKRDIRKLRAELQLTSRNSIGGTTIQEDDPSNNFEFFKPTIPAEEEVKPELDGSSAIPAGFVHNPVYRKAPSRR</sequence>
<accession>M3BCS2</accession>
<feature type="transmembrane region" description="Helical" evidence="1">
    <location>
        <begin position="393"/>
        <end position="414"/>
    </location>
</feature>
<dbReference type="HOGENOM" id="CLU_009988_3_1_1"/>
<dbReference type="STRING" id="383855.M3BCS2"/>
<dbReference type="SUPFAM" id="SSF50630">
    <property type="entry name" value="Acid proteases"/>
    <property type="match status" value="1"/>
</dbReference>
<organism evidence="3 4">
    <name type="scientific">Pseudocercospora fijiensis (strain CIRAD86)</name>
    <name type="common">Black leaf streak disease fungus</name>
    <name type="synonym">Mycosphaerella fijiensis</name>
    <dbReference type="NCBI Taxonomy" id="383855"/>
    <lineage>
        <taxon>Eukaryota</taxon>
        <taxon>Fungi</taxon>
        <taxon>Dikarya</taxon>
        <taxon>Ascomycota</taxon>
        <taxon>Pezizomycotina</taxon>
        <taxon>Dothideomycetes</taxon>
        <taxon>Dothideomycetidae</taxon>
        <taxon>Mycosphaerellales</taxon>
        <taxon>Mycosphaerellaceae</taxon>
        <taxon>Pseudocercospora</taxon>
    </lineage>
</organism>
<dbReference type="Gene3D" id="2.40.70.10">
    <property type="entry name" value="Acid Proteases"/>
    <property type="match status" value="2"/>
</dbReference>
<dbReference type="KEGG" id="pfj:MYCFIDRAFT_194951"/>
<feature type="domain" description="Peptidase A1" evidence="2">
    <location>
        <begin position="1"/>
        <end position="367"/>
    </location>
</feature>
<evidence type="ECO:0000259" key="2">
    <source>
        <dbReference type="PROSITE" id="PS51767"/>
    </source>
</evidence>
<proteinExistence type="predicted"/>
<evidence type="ECO:0000313" key="4">
    <source>
        <dbReference type="Proteomes" id="UP000016932"/>
    </source>
</evidence>
<keyword evidence="4" id="KW-1185">Reference proteome</keyword>
<dbReference type="GeneID" id="19335413"/>
<dbReference type="OrthoDB" id="4074350at2759"/>
<dbReference type="VEuPathDB" id="FungiDB:MYCFIDRAFT_194951"/>
<gene>
    <name evidence="3" type="ORF">MYCFIDRAFT_194951</name>
</gene>